<evidence type="ECO:0000313" key="13">
    <source>
        <dbReference type="Proteomes" id="UP001154265"/>
    </source>
</evidence>
<comment type="function">
    <text evidence="10">IGPS catalyzes the conversion of PRFAR and glutamine to IGP, AICAR and glutamate. The HisH subunit catalyzes the hydrolysis of glutamine to glutamate and ammonia as part of the synthesis of IGP and AICAR. The resulting ammonia molecule is channeled to the active site of HisF.</text>
</comment>
<dbReference type="Proteomes" id="UP001154265">
    <property type="component" value="Unassembled WGS sequence"/>
</dbReference>
<dbReference type="CDD" id="cd01748">
    <property type="entry name" value="GATase1_IGP_Synthase"/>
    <property type="match status" value="1"/>
</dbReference>
<dbReference type="PANTHER" id="PTHR42701">
    <property type="entry name" value="IMIDAZOLE GLYCEROL PHOSPHATE SYNTHASE SUBUNIT HISH"/>
    <property type="match status" value="1"/>
</dbReference>
<keyword evidence="13" id="KW-1185">Reference proteome</keyword>
<evidence type="ECO:0000256" key="1">
    <source>
        <dbReference type="ARBA" id="ARBA00005091"/>
    </source>
</evidence>
<feature type="domain" description="Glutamine amidotransferase" evidence="11">
    <location>
        <begin position="6"/>
        <end position="210"/>
    </location>
</feature>
<dbReference type="InterPro" id="IPR029062">
    <property type="entry name" value="Class_I_gatase-like"/>
</dbReference>
<dbReference type="SUPFAM" id="SSF52317">
    <property type="entry name" value="Class I glutamine amidotransferase-like"/>
    <property type="match status" value="1"/>
</dbReference>
<accession>A0ABT6F3C6</accession>
<dbReference type="InterPro" id="IPR010139">
    <property type="entry name" value="Imidazole-glycPsynth_HisH"/>
</dbReference>
<keyword evidence="5 10" id="KW-0315">Glutamine amidotransferase</keyword>
<comment type="pathway">
    <text evidence="1 10">Amino-acid biosynthesis; L-histidine biosynthesis; L-histidine from 5-phospho-alpha-D-ribose 1-diphosphate: step 5/9.</text>
</comment>
<reference evidence="12" key="1">
    <citation type="journal article" date="2022" name="Genome Biol. Evol.">
        <title>A New Gene Family Diagnostic for Intracellular Biomineralization of Amorphous Ca Carbonates by Cyanobacteria.</title>
        <authorList>
            <person name="Benzerara K."/>
            <person name="Duprat E."/>
            <person name="Bitard-Feildel T."/>
            <person name="Caumes G."/>
            <person name="Cassier-Chauvat C."/>
            <person name="Chauvat F."/>
            <person name="Dezi M."/>
            <person name="Diop S.I."/>
            <person name="Gaschignard G."/>
            <person name="Gorgen S."/>
            <person name="Gugger M."/>
            <person name="Lopez-Garcia P."/>
            <person name="Millet M."/>
            <person name="Skouri-Panet F."/>
            <person name="Moreira D."/>
            <person name="Callebaut I."/>
        </authorList>
    </citation>
    <scope>NUCLEOTIDE SEQUENCE</scope>
    <source>
        <strain evidence="12">G9</strain>
    </source>
</reference>
<dbReference type="NCBIfam" id="TIGR01855">
    <property type="entry name" value="IMP_synth_hisH"/>
    <property type="match status" value="1"/>
</dbReference>
<comment type="caution">
    <text evidence="12">The sequence shown here is derived from an EMBL/GenBank/DDBJ whole genome shotgun (WGS) entry which is preliminary data.</text>
</comment>
<dbReference type="RefSeq" id="WP_277868295.1">
    <property type="nucleotide sequence ID" value="NZ_JAKKUT010000008.1"/>
</dbReference>
<evidence type="ECO:0000256" key="10">
    <source>
        <dbReference type="HAMAP-Rule" id="MF_00278"/>
    </source>
</evidence>
<keyword evidence="10" id="KW-0963">Cytoplasm</keyword>
<dbReference type="PANTHER" id="PTHR42701:SF1">
    <property type="entry name" value="IMIDAZOLE GLYCEROL PHOSPHATE SYNTHASE SUBUNIT HISH"/>
    <property type="match status" value="1"/>
</dbReference>
<gene>
    <name evidence="10 12" type="primary">hisH</name>
    <name evidence="12" type="ORF">L3556_15785</name>
</gene>
<dbReference type="Gene3D" id="3.40.50.880">
    <property type="match status" value="1"/>
</dbReference>
<evidence type="ECO:0000256" key="7">
    <source>
        <dbReference type="ARBA" id="ARBA00023239"/>
    </source>
</evidence>
<comment type="subunit">
    <text evidence="2 10">Heterodimer of HisH and HisF.</text>
</comment>
<proteinExistence type="inferred from homology"/>
<evidence type="ECO:0000256" key="2">
    <source>
        <dbReference type="ARBA" id="ARBA00011152"/>
    </source>
</evidence>
<dbReference type="InterPro" id="IPR017926">
    <property type="entry name" value="GATASE"/>
</dbReference>
<comment type="subcellular location">
    <subcellularLocation>
        <location evidence="10">Cytoplasm</location>
    </subcellularLocation>
</comment>
<comment type="catalytic activity">
    <reaction evidence="9 10">
        <text>L-glutamine + H2O = L-glutamate + NH4(+)</text>
        <dbReference type="Rhea" id="RHEA:15889"/>
        <dbReference type="ChEBI" id="CHEBI:15377"/>
        <dbReference type="ChEBI" id="CHEBI:28938"/>
        <dbReference type="ChEBI" id="CHEBI:29985"/>
        <dbReference type="ChEBI" id="CHEBI:58359"/>
        <dbReference type="EC" id="3.5.1.2"/>
    </reaction>
</comment>
<reference evidence="12" key="2">
    <citation type="submission" date="2022-01" db="EMBL/GenBank/DDBJ databases">
        <authorList>
            <person name="Zivanovic Y."/>
            <person name="Moreira D."/>
            <person name="Lopez-Garcia P."/>
        </authorList>
    </citation>
    <scope>NUCLEOTIDE SEQUENCE</scope>
    <source>
        <strain evidence="12">G9</strain>
    </source>
</reference>
<name>A0ABT6F3C6_9SYNE</name>
<evidence type="ECO:0000256" key="6">
    <source>
        <dbReference type="ARBA" id="ARBA00023102"/>
    </source>
</evidence>
<keyword evidence="4 10" id="KW-0378">Hydrolase</keyword>
<keyword evidence="3 10" id="KW-0028">Amino-acid biosynthesis</keyword>
<dbReference type="EMBL" id="JAKKUT010000008">
    <property type="protein sequence ID" value="MDG2992381.1"/>
    <property type="molecule type" value="Genomic_DNA"/>
</dbReference>
<dbReference type="Pfam" id="PF00117">
    <property type="entry name" value="GATase"/>
    <property type="match status" value="1"/>
</dbReference>
<dbReference type="GO" id="GO:0016829">
    <property type="term" value="F:lyase activity"/>
    <property type="evidence" value="ECO:0007669"/>
    <property type="project" value="UniProtKB-KW"/>
</dbReference>
<evidence type="ECO:0000256" key="4">
    <source>
        <dbReference type="ARBA" id="ARBA00022801"/>
    </source>
</evidence>
<dbReference type="HAMAP" id="MF_00278">
    <property type="entry name" value="HisH"/>
    <property type="match status" value="1"/>
</dbReference>
<feature type="active site" evidence="10">
    <location>
        <position position="195"/>
    </location>
</feature>
<evidence type="ECO:0000256" key="3">
    <source>
        <dbReference type="ARBA" id="ARBA00022605"/>
    </source>
</evidence>
<sequence>MSTVAVIDYGIGNLLSVQRGLEYCGANVEVTSNPKHILSAARVVLPGVGAFGNAMAELQRRHLVEVVHEVVNAGIPFLGICLGMQLLLSESEEFGLTQGLNLIPGRVIPVPKKSTAGIPQKIPHIGWSNLVLAKSRSNWNDTILSTISLVSSVYFVHSFMAVTENKAHRIADCIYGGISIPAVVARDNIYGCQFHPEKSGEIGLKILQQFIAL</sequence>
<dbReference type="PROSITE" id="PS51273">
    <property type="entry name" value="GATASE_TYPE_1"/>
    <property type="match status" value="1"/>
</dbReference>
<protein>
    <recommendedName>
        <fullName evidence="10">Imidazole glycerol phosphate synthase subunit HisH</fullName>
        <ecNumber evidence="10">4.3.2.10</ecNumber>
    </recommendedName>
    <alternativeName>
        <fullName evidence="10">IGP synthase glutaminase subunit</fullName>
        <ecNumber evidence="10">3.5.1.2</ecNumber>
    </alternativeName>
    <alternativeName>
        <fullName evidence="10">IGP synthase subunit HisH</fullName>
    </alternativeName>
    <alternativeName>
        <fullName evidence="10">ImGP synthase subunit HisH</fullName>
        <shortName evidence="10">IGPS subunit HisH</shortName>
    </alternativeName>
</protein>
<evidence type="ECO:0000256" key="9">
    <source>
        <dbReference type="ARBA" id="ARBA00049534"/>
    </source>
</evidence>
<comment type="catalytic activity">
    <reaction evidence="8 10">
        <text>5-[(5-phospho-1-deoxy-D-ribulos-1-ylimino)methylamino]-1-(5-phospho-beta-D-ribosyl)imidazole-4-carboxamide + L-glutamine = D-erythro-1-(imidazol-4-yl)glycerol 3-phosphate + 5-amino-1-(5-phospho-beta-D-ribosyl)imidazole-4-carboxamide + L-glutamate + H(+)</text>
        <dbReference type="Rhea" id="RHEA:24793"/>
        <dbReference type="ChEBI" id="CHEBI:15378"/>
        <dbReference type="ChEBI" id="CHEBI:29985"/>
        <dbReference type="ChEBI" id="CHEBI:58278"/>
        <dbReference type="ChEBI" id="CHEBI:58359"/>
        <dbReference type="ChEBI" id="CHEBI:58475"/>
        <dbReference type="ChEBI" id="CHEBI:58525"/>
        <dbReference type="EC" id="4.3.2.10"/>
    </reaction>
</comment>
<feature type="active site" evidence="10">
    <location>
        <position position="197"/>
    </location>
</feature>
<evidence type="ECO:0000313" key="12">
    <source>
        <dbReference type="EMBL" id="MDG2992381.1"/>
    </source>
</evidence>
<dbReference type="PIRSF" id="PIRSF000495">
    <property type="entry name" value="Amidotransf_hisH"/>
    <property type="match status" value="1"/>
</dbReference>
<keyword evidence="6 10" id="KW-0368">Histidine biosynthesis</keyword>
<evidence type="ECO:0000256" key="5">
    <source>
        <dbReference type="ARBA" id="ARBA00022962"/>
    </source>
</evidence>
<organism evidence="12 13">
    <name type="scientific">Candidatus Synechococcus calcipolaris G9</name>
    <dbReference type="NCBI Taxonomy" id="1497997"/>
    <lineage>
        <taxon>Bacteria</taxon>
        <taxon>Bacillati</taxon>
        <taxon>Cyanobacteriota</taxon>
        <taxon>Cyanophyceae</taxon>
        <taxon>Synechococcales</taxon>
        <taxon>Synechococcaceae</taxon>
        <taxon>Synechococcus</taxon>
    </lineage>
</organism>
<dbReference type="EC" id="4.3.2.10" evidence="10"/>
<evidence type="ECO:0000256" key="8">
    <source>
        <dbReference type="ARBA" id="ARBA00047838"/>
    </source>
</evidence>
<evidence type="ECO:0000259" key="11">
    <source>
        <dbReference type="Pfam" id="PF00117"/>
    </source>
</evidence>
<dbReference type="EC" id="3.5.1.2" evidence="10"/>
<keyword evidence="7 10" id="KW-0456">Lyase</keyword>
<feature type="active site" description="Nucleophile" evidence="10">
    <location>
        <position position="81"/>
    </location>
</feature>